<dbReference type="GO" id="GO:0016740">
    <property type="term" value="F:transferase activity"/>
    <property type="evidence" value="ECO:0007669"/>
    <property type="project" value="UniProtKB-KW"/>
</dbReference>
<evidence type="ECO:0000259" key="10">
    <source>
        <dbReference type="PROSITE" id="PS50109"/>
    </source>
</evidence>
<keyword evidence="9" id="KW-0472">Membrane</keyword>
<feature type="transmembrane region" description="Helical" evidence="9">
    <location>
        <begin position="369"/>
        <end position="389"/>
    </location>
</feature>
<keyword evidence="8" id="KW-0175">Coiled coil</keyword>
<dbReference type="InterPro" id="IPR003661">
    <property type="entry name" value="HisK_dim/P_dom"/>
</dbReference>
<dbReference type="SMART" id="SM00387">
    <property type="entry name" value="HATPase_c"/>
    <property type="match status" value="1"/>
</dbReference>
<feature type="transmembrane region" description="Helical" evidence="9">
    <location>
        <begin position="249"/>
        <end position="273"/>
    </location>
</feature>
<keyword evidence="4" id="KW-0547">Nucleotide-binding</keyword>
<evidence type="ECO:0000313" key="11">
    <source>
        <dbReference type="EMBL" id="CAG7653138.1"/>
    </source>
</evidence>
<keyword evidence="12" id="KW-1185">Reference proteome</keyword>
<name>A0ABN7TRT6_9BACL</name>
<dbReference type="PROSITE" id="PS51257">
    <property type="entry name" value="PROKAR_LIPOPROTEIN"/>
    <property type="match status" value="1"/>
</dbReference>
<dbReference type="Pfam" id="PF00512">
    <property type="entry name" value="HisKA"/>
    <property type="match status" value="1"/>
</dbReference>
<dbReference type="Proteomes" id="UP000730618">
    <property type="component" value="Unassembled WGS sequence"/>
</dbReference>
<feature type="coiled-coil region" evidence="8">
    <location>
        <begin position="443"/>
        <end position="477"/>
    </location>
</feature>
<feature type="transmembrane region" description="Helical" evidence="9">
    <location>
        <begin position="218"/>
        <end position="237"/>
    </location>
</feature>
<evidence type="ECO:0000256" key="2">
    <source>
        <dbReference type="ARBA" id="ARBA00012438"/>
    </source>
</evidence>
<evidence type="ECO:0000256" key="6">
    <source>
        <dbReference type="ARBA" id="ARBA00022840"/>
    </source>
</evidence>
<accession>A0ABN7TRT6</accession>
<dbReference type="InterPro" id="IPR005467">
    <property type="entry name" value="His_kinase_dom"/>
</dbReference>
<feature type="domain" description="Histidine kinase" evidence="10">
    <location>
        <begin position="477"/>
        <end position="701"/>
    </location>
</feature>
<proteinExistence type="predicted"/>
<dbReference type="InterPro" id="IPR003594">
    <property type="entry name" value="HATPase_dom"/>
</dbReference>
<evidence type="ECO:0000256" key="7">
    <source>
        <dbReference type="ARBA" id="ARBA00023012"/>
    </source>
</evidence>
<dbReference type="Pfam" id="PF02518">
    <property type="entry name" value="HATPase_c"/>
    <property type="match status" value="1"/>
</dbReference>
<dbReference type="Pfam" id="PF07695">
    <property type="entry name" value="7TMR-DISM_7TM"/>
    <property type="match status" value="1"/>
</dbReference>
<evidence type="ECO:0000256" key="1">
    <source>
        <dbReference type="ARBA" id="ARBA00000085"/>
    </source>
</evidence>
<dbReference type="InterPro" id="IPR050736">
    <property type="entry name" value="Sensor_HK_Regulatory"/>
</dbReference>
<evidence type="ECO:0000256" key="4">
    <source>
        <dbReference type="ARBA" id="ARBA00022741"/>
    </source>
</evidence>
<evidence type="ECO:0000256" key="9">
    <source>
        <dbReference type="SAM" id="Phobius"/>
    </source>
</evidence>
<dbReference type="InterPro" id="IPR011623">
    <property type="entry name" value="7TMR_DISM_rcpt_extracell_dom1"/>
</dbReference>
<comment type="caution">
    <text evidence="11">The sequence shown here is derived from an EMBL/GenBank/DDBJ whole genome shotgun (WGS) entry which is preliminary data.</text>
</comment>
<keyword evidence="6" id="KW-0067">ATP-binding</keyword>
<keyword evidence="3 11" id="KW-0808">Transferase</keyword>
<sequence>MVPISRLYLYYKCLTTLFAIVLLSVVLSGCDVEPHSGQHADIRAKGGVMSLGKYHFQQQGVLPLIGEWDFYWRQLLAPQQLTAPIENVGPVPGKIEQPGSWNGLGDSGDIGGSGYATYHLQVELSDTTPILSIKIPYIRTAYRLWVNGNEVAASGTVGTGPKNAQAKYTPKEVDFHNNGRYIDIVIQVSNYDHRLGGIWNPLLLGTTDQVDRQIRTGAALDTIIVGSLFAMGLHYIVKFILRRKERGSLYFGGFCLLTGLRAAFVGEGIVYYFMPGFEWLSALRIEYACYYLSVPAIALFVHSLYPQETNRRVIRIIQWVAMLFAATLILPPPWFTYGPPVYQVITVLVCLYLLACLIQALLHGREGALFAVTGAGIYVVTIVIDILYYNQLFSFGEVSSFGLLFCVFMTSFVISSKSAKAFIAVETLSRQMREMNIGLEQKIRERTAELERINSSLEHMNENLARMETSRRHLLSNISHDLGTPMTLIQGYVEALIDGVVSQPEQQHKYLKLIYARITGLNRLISDLFQLSKLEARQLEFDIQPITTSEFIRYFQERYELEVIGAGLRFESETYELQSKADRLAVVYIDLNRIDQVLTNIIYNAVKHTPQGGLIQLDIILDGHSLVVQVKDNGSGIEPEDLPHIFDRFYKKDKTRNTAGGGSGLGLAIAKEIIDYHGGRIWAQSRVGQGACLAFMLPLSKPDP</sequence>
<dbReference type="EMBL" id="CAJVCE010000019">
    <property type="protein sequence ID" value="CAG7653138.1"/>
    <property type="molecule type" value="Genomic_DNA"/>
</dbReference>
<feature type="transmembrane region" description="Helical" evidence="9">
    <location>
        <begin position="285"/>
        <end position="304"/>
    </location>
</feature>
<keyword evidence="9" id="KW-0812">Transmembrane</keyword>
<gene>
    <name evidence="11" type="primary">sasA_26</name>
    <name evidence="11" type="ORF">PAECIP111802_05408</name>
</gene>
<evidence type="ECO:0000313" key="12">
    <source>
        <dbReference type="Proteomes" id="UP000730618"/>
    </source>
</evidence>
<dbReference type="SMART" id="SM00388">
    <property type="entry name" value="HisKA"/>
    <property type="match status" value="1"/>
</dbReference>
<dbReference type="CDD" id="cd00075">
    <property type="entry name" value="HATPase"/>
    <property type="match status" value="1"/>
</dbReference>
<feature type="transmembrane region" description="Helical" evidence="9">
    <location>
        <begin position="401"/>
        <end position="425"/>
    </location>
</feature>
<feature type="transmembrane region" description="Helical" evidence="9">
    <location>
        <begin position="316"/>
        <end position="335"/>
    </location>
</feature>
<dbReference type="PROSITE" id="PS50109">
    <property type="entry name" value="HIS_KIN"/>
    <property type="match status" value="1"/>
</dbReference>
<evidence type="ECO:0000256" key="5">
    <source>
        <dbReference type="ARBA" id="ARBA00022777"/>
    </source>
</evidence>
<organism evidence="11 12">
    <name type="scientific">Paenibacillus allorhizosphaerae</name>
    <dbReference type="NCBI Taxonomy" id="2849866"/>
    <lineage>
        <taxon>Bacteria</taxon>
        <taxon>Bacillati</taxon>
        <taxon>Bacillota</taxon>
        <taxon>Bacilli</taxon>
        <taxon>Bacillales</taxon>
        <taxon>Paenibacillaceae</taxon>
        <taxon>Paenibacillus</taxon>
    </lineage>
</organism>
<keyword evidence="9" id="KW-1133">Transmembrane helix</keyword>
<evidence type="ECO:0000256" key="8">
    <source>
        <dbReference type="SAM" id="Coils"/>
    </source>
</evidence>
<dbReference type="PANTHER" id="PTHR43711">
    <property type="entry name" value="TWO-COMPONENT HISTIDINE KINASE"/>
    <property type="match status" value="1"/>
</dbReference>
<evidence type="ECO:0000256" key="3">
    <source>
        <dbReference type="ARBA" id="ARBA00022679"/>
    </source>
</evidence>
<reference evidence="11 12" key="1">
    <citation type="submission" date="2021-06" db="EMBL/GenBank/DDBJ databases">
        <authorList>
            <person name="Criscuolo A."/>
        </authorList>
    </citation>
    <scope>NUCLEOTIDE SEQUENCE [LARGE SCALE GENOMIC DNA]</scope>
    <source>
        <strain evidence="12">CIP 111802</strain>
    </source>
</reference>
<dbReference type="CDD" id="cd00082">
    <property type="entry name" value="HisKA"/>
    <property type="match status" value="1"/>
</dbReference>
<protein>
    <recommendedName>
        <fullName evidence="2">histidine kinase</fullName>
        <ecNumber evidence="2">2.7.13.3</ecNumber>
    </recommendedName>
</protein>
<keyword evidence="5" id="KW-0418">Kinase</keyword>
<dbReference type="EC" id="2.7.13.3" evidence="2"/>
<dbReference type="PANTHER" id="PTHR43711:SF1">
    <property type="entry name" value="HISTIDINE KINASE 1"/>
    <property type="match status" value="1"/>
</dbReference>
<keyword evidence="7" id="KW-0902">Two-component regulatory system</keyword>
<comment type="catalytic activity">
    <reaction evidence="1">
        <text>ATP + protein L-histidine = ADP + protein N-phospho-L-histidine.</text>
        <dbReference type="EC" id="2.7.13.3"/>
    </reaction>
</comment>
<feature type="transmembrane region" description="Helical" evidence="9">
    <location>
        <begin position="341"/>
        <end position="362"/>
    </location>
</feature>